<feature type="transmembrane region" description="Helical" evidence="2">
    <location>
        <begin position="337"/>
        <end position="360"/>
    </location>
</feature>
<evidence type="ECO:0000256" key="3">
    <source>
        <dbReference type="SAM" id="SignalP"/>
    </source>
</evidence>
<keyword evidence="2" id="KW-0812">Transmembrane</keyword>
<keyword evidence="5" id="KW-1185">Reference proteome</keyword>
<feature type="transmembrane region" description="Helical" evidence="2">
    <location>
        <begin position="274"/>
        <end position="293"/>
    </location>
</feature>
<evidence type="ECO:0000256" key="1">
    <source>
        <dbReference type="SAM" id="MobiDB-lite"/>
    </source>
</evidence>
<dbReference type="Proteomes" id="UP001224775">
    <property type="component" value="Unassembled WGS sequence"/>
</dbReference>
<feature type="transmembrane region" description="Helical" evidence="2">
    <location>
        <begin position="425"/>
        <end position="450"/>
    </location>
</feature>
<dbReference type="Pfam" id="PF07690">
    <property type="entry name" value="MFS_1"/>
    <property type="match status" value="1"/>
</dbReference>
<feature type="transmembrane region" description="Helical" evidence="2">
    <location>
        <begin position="192"/>
        <end position="214"/>
    </location>
</feature>
<keyword evidence="2" id="KW-1133">Transmembrane helix</keyword>
<reference evidence="4" key="1">
    <citation type="submission" date="2023-06" db="EMBL/GenBank/DDBJ databases">
        <title>Survivors Of The Sea: Transcriptome response of Skeletonema marinoi to long-term dormancy.</title>
        <authorList>
            <person name="Pinder M.I.M."/>
            <person name="Kourtchenko O."/>
            <person name="Robertson E.K."/>
            <person name="Larsson T."/>
            <person name="Maumus F."/>
            <person name="Osuna-Cruz C.M."/>
            <person name="Vancaester E."/>
            <person name="Stenow R."/>
            <person name="Vandepoele K."/>
            <person name="Ploug H."/>
            <person name="Bruchert V."/>
            <person name="Godhe A."/>
            <person name="Topel M."/>
        </authorList>
    </citation>
    <scope>NUCLEOTIDE SEQUENCE</scope>
    <source>
        <strain evidence="4">R05AC</strain>
    </source>
</reference>
<dbReference type="CDD" id="cd06174">
    <property type="entry name" value="MFS"/>
    <property type="match status" value="1"/>
</dbReference>
<gene>
    <name evidence="4" type="ORF">QTG54_001761</name>
</gene>
<evidence type="ECO:0000256" key="2">
    <source>
        <dbReference type="SAM" id="Phobius"/>
    </source>
</evidence>
<evidence type="ECO:0000313" key="4">
    <source>
        <dbReference type="EMBL" id="KAK1747798.1"/>
    </source>
</evidence>
<name>A0AAD8YKP7_9STRA</name>
<dbReference type="AlphaFoldDB" id="A0AAD8YKP7"/>
<feature type="transmembrane region" description="Helical" evidence="2">
    <location>
        <begin position="137"/>
        <end position="156"/>
    </location>
</feature>
<dbReference type="InterPro" id="IPR011701">
    <property type="entry name" value="MFS"/>
</dbReference>
<feature type="region of interest" description="Disordered" evidence="1">
    <location>
        <begin position="66"/>
        <end position="87"/>
    </location>
</feature>
<dbReference type="InterPro" id="IPR036259">
    <property type="entry name" value="MFS_trans_sf"/>
</dbReference>
<feature type="transmembrane region" description="Helical" evidence="2">
    <location>
        <begin position="168"/>
        <end position="186"/>
    </location>
</feature>
<evidence type="ECO:0000313" key="5">
    <source>
        <dbReference type="Proteomes" id="UP001224775"/>
    </source>
</evidence>
<protein>
    <submittedName>
        <fullName evidence="4">MFS transporter</fullName>
    </submittedName>
</protein>
<accession>A0AAD8YKP7</accession>
<feature type="signal peptide" evidence="3">
    <location>
        <begin position="1"/>
        <end position="20"/>
    </location>
</feature>
<keyword evidence="3" id="KW-0732">Signal</keyword>
<sequence>MRAPWFLILITTPIIHSASSFGQFTTTKSRLHSPFHQIKEIAIDAKRNNFSTAARILFSDLRGGGNENEGNSECVGSAAPEKDSNKGNESWGISLSLFITYLTVMAAKCALPSTLAILSSTNSGLIHQSTKLSRDDVISRLLALSTLSIAAGKILLGPVIDSLGGIKSLQITLLALVMCLGSIGIAQTCPTLSSLALYIIIVDFGFSSCWAACVKTIREYTEEKRWSKEIGRLAMAARLGNAISFAFFAWLLQWASSRTPANVVTSGVDTSWRWVYRASGAIQLIPLAMLTHFGRKGRDDLAIQKEVKSNKAEQTTTRSSPMVSLSILRRQASKPEFWLHLLSRTITMVLVSFLLFIPTFMTQCYEMSTSSAARVGSVFALGCLASVSTLAAKTYPSSDSARMQSQSSFQSNNDQSLTPIYKRKACFMAMFLALSTGCLSAQMLFLNSIIDLSSTLGSMLMFLWGFSLAIPFYLPSSMFSLKRGGKEGAATIADAFDVSGFGLLAVFNGFVARVIGVKGDLNSMLLHRKQAWIPVFSLMLGGSIVAMLSLFSAVWLEGKHDFKSTN</sequence>
<dbReference type="SUPFAM" id="SSF103473">
    <property type="entry name" value="MFS general substrate transporter"/>
    <property type="match status" value="1"/>
</dbReference>
<dbReference type="GO" id="GO:0022857">
    <property type="term" value="F:transmembrane transporter activity"/>
    <property type="evidence" value="ECO:0007669"/>
    <property type="project" value="InterPro"/>
</dbReference>
<feature type="transmembrane region" description="Helical" evidence="2">
    <location>
        <begin position="235"/>
        <end position="254"/>
    </location>
</feature>
<keyword evidence="2" id="KW-0472">Membrane</keyword>
<feature type="transmembrane region" description="Helical" evidence="2">
    <location>
        <begin position="372"/>
        <end position="392"/>
    </location>
</feature>
<dbReference type="Gene3D" id="1.20.1250.20">
    <property type="entry name" value="MFS general substrate transporter like domains"/>
    <property type="match status" value="1"/>
</dbReference>
<feature type="transmembrane region" description="Helical" evidence="2">
    <location>
        <begin position="456"/>
        <end position="474"/>
    </location>
</feature>
<comment type="caution">
    <text evidence="4">The sequence shown here is derived from an EMBL/GenBank/DDBJ whole genome shotgun (WGS) entry which is preliminary data.</text>
</comment>
<feature type="transmembrane region" description="Helical" evidence="2">
    <location>
        <begin position="495"/>
        <end position="515"/>
    </location>
</feature>
<organism evidence="4 5">
    <name type="scientific">Skeletonema marinoi</name>
    <dbReference type="NCBI Taxonomy" id="267567"/>
    <lineage>
        <taxon>Eukaryota</taxon>
        <taxon>Sar</taxon>
        <taxon>Stramenopiles</taxon>
        <taxon>Ochrophyta</taxon>
        <taxon>Bacillariophyta</taxon>
        <taxon>Coscinodiscophyceae</taxon>
        <taxon>Thalassiosirophycidae</taxon>
        <taxon>Thalassiosirales</taxon>
        <taxon>Skeletonemataceae</taxon>
        <taxon>Skeletonema</taxon>
        <taxon>Skeletonema marinoi-dohrnii complex</taxon>
    </lineage>
</organism>
<feature type="chain" id="PRO_5042223576" evidence="3">
    <location>
        <begin position="21"/>
        <end position="566"/>
    </location>
</feature>
<proteinExistence type="predicted"/>
<feature type="transmembrane region" description="Helical" evidence="2">
    <location>
        <begin position="535"/>
        <end position="556"/>
    </location>
</feature>
<dbReference type="EMBL" id="JATAAI010000002">
    <property type="protein sequence ID" value="KAK1747798.1"/>
    <property type="molecule type" value="Genomic_DNA"/>
</dbReference>